<dbReference type="Proteomes" id="UP000287651">
    <property type="component" value="Unassembled WGS sequence"/>
</dbReference>
<name>A0A427AIV5_ENSVE</name>
<organism evidence="2 3">
    <name type="scientific">Ensete ventricosum</name>
    <name type="common">Abyssinian banana</name>
    <name type="synonym">Musa ensete</name>
    <dbReference type="NCBI Taxonomy" id="4639"/>
    <lineage>
        <taxon>Eukaryota</taxon>
        <taxon>Viridiplantae</taxon>
        <taxon>Streptophyta</taxon>
        <taxon>Embryophyta</taxon>
        <taxon>Tracheophyta</taxon>
        <taxon>Spermatophyta</taxon>
        <taxon>Magnoliopsida</taxon>
        <taxon>Liliopsida</taxon>
        <taxon>Zingiberales</taxon>
        <taxon>Musaceae</taxon>
        <taxon>Ensete</taxon>
    </lineage>
</organism>
<evidence type="ECO:0000256" key="1">
    <source>
        <dbReference type="SAM" id="MobiDB-lite"/>
    </source>
</evidence>
<reference evidence="2 3" key="1">
    <citation type="journal article" date="2014" name="Agronomy (Basel)">
        <title>A Draft Genome Sequence for Ensete ventricosum, the Drought-Tolerant Tree Against Hunger.</title>
        <authorList>
            <person name="Harrison J."/>
            <person name="Moore K.A."/>
            <person name="Paszkiewicz K."/>
            <person name="Jones T."/>
            <person name="Grant M."/>
            <person name="Ambacheew D."/>
            <person name="Muzemil S."/>
            <person name="Studholme D.J."/>
        </authorList>
    </citation>
    <scope>NUCLEOTIDE SEQUENCE [LARGE SCALE GENOMIC DNA]</scope>
</reference>
<sequence length="135" mass="15552">MRCQCCTRLMMPTSDWSSCSPCRLSRFNRLIVTSRPCSSFPFHNNPRTPSSRKKLASENQSVTPASSSYEANRRQRTLRFSTPMRDQKGTKRRGQRVLDMSFWISPLPVDYSEDIYTCGAEEGCTEMFNERGAFN</sequence>
<protein>
    <submittedName>
        <fullName evidence="2">Uncharacterized protein</fullName>
    </submittedName>
</protein>
<comment type="caution">
    <text evidence="2">The sequence shown here is derived from an EMBL/GenBank/DDBJ whole genome shotgun (WGS) entry which is preliminary data.</text>
</comment>
<dbReference type="EMBL" id="AMZH03002276">
    <property type="protein sequence ID" value="RRT76154.1"/>
    <property type="molecule type" value="Genomic_DNA"/>
</dbReference>
<feature type="region of interest" description="Disordered" evidence="1">
    <location>
        <begin position="42"/>
        <end position="94"/>
    </location>
</feature>
<gene>
    <name evidence="2" type="ORF">B296_00023420</name>
</gene>
<proteinExistence type="predicted"/>
<dbReference type="AlphaFoldDB" id="A0A427AIV5"/>
<accession>A0A427AIV5</accession>
<evidence type="ECO:0000313" key="2">
    <source>
        <dbReference type="EMBL" id="RRT76154.1"/>
    </source>
</evidence>
<evidence type="ECO:0000313" key="3">
    <source>
        <dbReference type="Proteomes" id="UP000287651"/>
    </source>
</evidence>
<feature type="compositionally biased region" description="Polar residues" evidence="1">
    <location>
        <begin position="57"/>
        <end position="70"/>
    </location>
</feature>